<dbReference type="Pfam" id="PF12804">
    <property type="entry name" value="NTP_transf_3"/>
    <property type="match status" value="1"/>
</dbReference>
<evidence type="ECO:0000256" key="4">
    <source>
        <dbReference type="ARBA" id="ARBA00022741"/>
    </source>
</evidence>
<evidence type="ECO:0000256" key="5">
    <source>
        <dbReference type="ARBA" id="ARBA00022842"/>
    </source>
</evidence>
<keyword evidence="3 8" id="KW-0479">Metal-binding</keyword>
<gene>
    <name evidence="8" type="primary">mobA</name>
    <name evidence="10" type="ORF">GGQ83_001207</name>
</gene>
<keyword evidence="7 8" id="KW-0501">Molybdenum cofactor biosynthesis</keyword>
<dbReference type="HAMAP" id="MF_00316">
    <property type="entry name" value="MobA"/>
    <property type="match status" value="1"/>
</dbReference>
<comment type="domain">
    <text evidence="8">The N-terminal domain determines nucleotide recognition and specific binding, while the C-terminal domain determines the specific binding to the target protein.</text>
</comment>
<evidence type="ECO:0000256" key="6">
    <source>
        <dbReference type="ARBA" id="ARBA00023134"/>
    </source>
</evidence>
<keyword evidence="6 8" id="KW-0342">GTP-binding</keyword>
<protein>
    <recommendedName>
        <fullName evidence="8">Molybdenum cofactor guanylyltransferase</fullName>
        <shortName evidence="8">MoCo guanylyltransferase</shortName>
        <ecNumber evidence="8">2.7.7.77</ecNumber>
    </recommendedName>
    <alternativeName>
        <fullName evidence="8">GTP:molybdopterin guanylyltransferase</fullName>
    </alternativeName>
    <alternativeName>
        <fullName evidence="8">Mo-MPT guanylyltransferase</fullName>
    </alternativeName>
    <alternativeName>
        <fullName evidence="8">Molybdopterin guanylyltransferase</fullName>
    </alternativeName>
    <alternativeName>
        <fullName evidence="8">Molybdopterin-guanine dinucleotide synthase</fullName>
        <shortName evidence="8">MGD synthase</shortName>
    </alternativeName>
</protein>
<dbReference type="Proteomes" id="UP000553193">
    <property type="component" value="Unassembled WGS sequence"/>
</dbReference>
<reference evidence="10 11" key="1">
    <citation type="submission" date="2020-08" db="EMBL/GenBank/DDBJ databases">
        <title>Genomic Encyclopedia of Type Strains, Phase IV (KMG-IV): sequencing the most valuable type-strain genomes for metagenomic binning, comparative biology and taxonomic classification.</title>
        <authorList>
            <person name="Goeker M."/>
        </authorList>
    </citation>
    <scope>NUCLEOTIDE SEQUENCE [LARGE SCALE GENOMIC DNA]</scope>
    <source>
        <strain evidence="10 11">DSM 19979</strain>
    </source>
</reference>
<evidence type="ECO:0000313" key="11">
    <source>
        <dbReference type="Proteomes" id="UP000553193"/>
    </source>
</evidence>
<organism evidence="10 11">
    <name type="scientific">Roseococcus suduntuyensis</name>
    <dbReference type="NCBI Taxonomy" id="455361"/>
    <lineage>
        <taxon>Bacteria</taxon>
        <taxon>Pseudomonadati</taxon>
        <taxon>Pseudomonadota</taxon>
        <taxon>Alphaproteobacteria</taxon>
        <taxon>Acetobacterales</taxon>
        <taxon>Roseomonadaceae</taxon>
        <taxon>Roseococcus</taxon>
    </lineage>
</organism>
<feature type="binding site" evidence="8">
    <location>
        <position position="98"/>
    </location>
    <ligand>
        <name>GTP</name>
        <dbReference type="ChEBI" id="CHEBI:37565"/>
    </ligand>
</feature>
<proteinExistence type="inferred from homology"/>
<evidence type="ECO:0000256" key="8">
    <source>
        <dbReference type="HAMAP-Rule" id="MF_00316"/>
    </source>
</evidence>
<feature type="binding site" evidence="8">
    <location>
        <position position="98"/>
    </location>
    <ligand>
        <name>Mg(2+)</name>
        <dbReference type="ChEBI" id="CHEBI:18420"/>
    </ligand>
</feature>
<comment type="caution">
    <text evidence="8">Lacks conserved residue(s) required for the propagation of feature annotation.</text>
</comment>
<comment type="function">
    <text evidence="8">Transfers a GMP moiety from GTP to Mo-molybdopterin (Mo-MPT) cofactor (Moco or molybdenum cofactor) to form Mo-molybdopterin guanine dinucleotide (Mo-MGD) cofactor.</text>
</comment>
<dbReference type="GO" id="GO:0005737">
    <property type="term" value="C:cytoplasm"/>
    <property type="evidence" value="ECO:0007669"/>
    <property type="project" value="UniProtKB-SubCell"/>
</dbReference>
<dbReference type="NCBIfam" id="TIGR02665">
    <property type="entry name" value="molyb_mobA"/>
    <property type="match status" value="1"/>
</dbReference>
<comment type="subcellular location">
    <subcellularLocation>
        <location evidence="8">Cytoplasm</location>
    </subcellularLocation>
</comment>
<keyword evidence="4 8" id="KW-0547">Nucleotide-binding</keyword>
<comment type="caution">
    <text evidence="10">The sequence shown here is derived from an EMBL/GenBank/DDBJ whole genome shotgun (WGS) entry which is preliminary data.</text>
</comment>
<dbReference type="GO" id="GO:0061603">
    <property type="term" value="F:molybdenum cofactor guanylyltransferase activity"/>
    <property type="evidence" value="ECO:0007669"/>
    <property type="project" value="UniProtKB-EC"/>
</dbReference>
<dbReference type="AlphaFoldDB" id="A0A840A999"/>
<evidence type="ECO:0000256" key="7">
    <source>
        <dbReference type="ARBA" id="ARBA00023150"/>
    </source>
</evidence>
<dbReference type="EC" id="2.7.7.77" evidence="8"/>
<dbReference type="PANTHER" id="PTHR19136:SF81">
    <property type="entry name" value="MOLYBDENUM COFACTOR GUANYLYLTRANSFERASE"/>
    <property type="match status" value="1"/>
</dbReference>
<evidence type="ECO:0000256" key="3">
    <source>
        <dbReference type="ARBA" id="ARBA00022723"/>
    </source>
</evidence>
<dbReference type="PANTHER" id="PTHR19136">
    <property type="entry name" value="MOLYBDENUM COFACTOR GUANYLYLTRANSFERASE"/>
    <property type="match status" value="1"/>
</dbReference>
<dbReference type="InterPro" id="IPR013482">
    <property type="entry name" value="Molybde_CF_guanTrfase"/>
</dbReference>
<evidence type="ECO:0000259" key="9">
    <source>
        <dbReference type="Pfam" id="PF12804"/>
    </source>
</evidence>
<accession>A0A840A999</accession>
<keyword evidence="2 8" id="KW-0808">Transferase</keyword>
<dbReference type="GO" id="GO:0005525">
    <property type="term" value="F:GTP binding"/>
    <property type="evidence" value="ECO:0007669"/>
    <property type="project" value="UniProtKB-UniRule"/>
</dbReference>
<dbReference type="RefSeq" id="WP_184382818.1">
    <property type="nucleotide sequence ID" value="NZ_JACIDJ010000001.1"/>
</dbReference>
<dbReference type="EMBL" id="JACIDJ010000001">
    <property type="protein sequence ID" value="MBB3897781.1"/>
    <property type="molecule type" value="Genomic_DNA"/>
</dbReference>
<comment type="subunit">
    <text evidence="8">Monomer.</text>
</comment>
<dbReference type="SUPFAM" id="SSF53448">
    <property type="entry name" value="Nucleotide-diphospho-sugar transferases"/>
    <property type="match status" value="1"/>
</dbReference>
<comment type="catalytic activity">
    <reaction evidence="8">
        <text>Mo-molybdopterin + GTP + H(+) = Mo-molybdopterin guanine dinucleotide + diphosphate</text>
        <dbReference type="Rhea" id="RHEA:34243"/>
        <dbReference type="ChEBI" id="CHEBI:15378"/>
        <dbReference type="ChEBI" id="CHEBI:33019"/>
        <dbReference type="ChEBI" id="CHEBI:37565"/>
        <dbReference type="ChEBI" id="CHEBI:71302"/>
        <dbReference type="ChEBI" id="CHEBI:71310"/>
        <dbReference type="EC" id="2.7.7.77"/>
    </reaction>
</comment>
<feature type="binding site" evidence="8">
    <location>
        <position position="23"/>
    </location>
    <ligand>
        <name>GTP</name>
        <dbReference type="ChEBI" id="CHEBI:37565"/>
    </ligand>
</feature>
<sequence length="190" mass="19522">MCADTLGCVLAGGRATRMGGGDKTLRMLHGRPLLAHILARLTRQCAALAISANGDAARFADYGLPVWPDPLPGMGPLGGVLAALEASPLPFVLTVPGDAPFLPPDLVARLHAGRGMAAVAQAASGGRAHPVIALWPRTLAPALRQALAAGERAVGRFAAAQGVARVEWPGEPFLNINTPEQLARAQLTPG</sequence>
<dbReference type="InterPro" id="IPR025877">
    <property type="entry name" value="MobA-like_NTP_Trfase"/>
</dbReference>
<keyword evidence="1 8" id="KW-0963">Cytoplasm</keyword>
<feature type="binding site" evidence="8">
    <location>
        <position position="69"/>
    </location>
    <ligand>
        <name>GTP</name>
        <dbReference type="ChEBI" id="CHEBI:37565"/>
    </ligand>
</feature>
<name>A0A840A999_9PROT</name>
<feature type="binding site" evidence="8">
    <location>
        <begin position="10"/>
        <end position="12"/>
    </location>
    <ligand>
        <name>GTP</name>
        <dbReference type="ChEBI" id="CHEBI:37565"/>
    </ligand>
</feature>
<keyword evidence="11" id="KW-1185">Reference proteome</keyword>
<dbReference type="GO" id="GO:1902758">
    <property type="term" value="P:bis(molybdopterin guanine dinucleotide)molybdenum biosynthetic process"/>
    <property type="evidence" value="ECO:0007669"/>
    <property type="project" value="TreeGrafter"/>
</dbReference>
<comment type="similarity">
    <text evidence="8">Belongs to the MobA family.</text>
</comment>
<evidence type="ECO:0000313" key="10">
    <source>
        <dbReference type="EMBL" id="MBB3897781.1"/>
    </source>
</evidence>
<dbReference type="CDD" id="cd02503">
    <property type="entry name" value="MobA"/>
    <property type="match status" value="1"/>
</dbReference>
<dbReference type="Gene3D" id="3.90.550.10">
    <property type="entry name" value="Spore Coat Polysaccharide Biosynthesis Protein SpsA, Chain A"/>
    <property type="match status" value="1"/>
</dbReference>
<keyword evidence="5 8" id="KW-0460">Magnesium</keyword>
<evidence type="ECO:0000256" key="1">
    <source>
        <dbReference type="ARBA" id="ARBA00022490"/>
    </source>
</evidence>
<comment type="cofactor">
    <cofactor evidence="8">
        <name>Mg(2+)</name>
        <dbReference type="ChEBI" id="CHEBI:18420"/>
    </cofactor>
</comment>
<feature type="domain" description="MobA-like NTP transferase" evidence="9">
    <location>
        <begin position="7"/>
        <end position="155"/>
    </location>
</feature>
<dbReference type="InterPro" id="IPR029044">
    <property type="entry name" value="Nucleotide-diphossugar_trans"/>
</dbReference>
<dbReference type="GO" id="GO:0046872">
    <property type="term" value="F:metal ion binding"/>
    <property type="evidence" value="ECO:0007669"/>
    <property type="project" value="UniProtKB-KW"/>
</dbReference>
<evidence type="ECO:0000256" key="2">
    <source>
        <dbReference type="ARBA" id="ARBA00022679"/>
    </source>
</evidence>
<keyword evidence="10" id="KW-0548">Nucleotidyltransferase</keyword>